<dbReference type="RefSeq" id="WP_284242726.1">
    <property type="nucleotide sequence ID" value="NZ_BSST01000001.1"/>
</dbReference>
<reference evidence="2 3" key="1">
    <citation type="submission" date="2023-03" db="EMBL/GenBank/DDBJ databases">
        <title>Draft genome sequence of Thalassotalea insulae KCTC 62186T.</title>
        <authorList>
            <person name="Sawabe T."/>
        </authorList>
    </citation>
    <scope>NUCLEOTIDE SEQUENCE [LARGE SCALE GENOMIC DNA]</scope>
    <source>
        <strain evidence="2 3">KCTC 62186</strain>
    </source>
</reference>
<feature type="transmembrane region" description="Helical" evidence="1">
    <location>
        <begin position="21"/>
        <end position="41"/>
    </location>
</feature>
<proteinExistence type="predicted"/>
<organism evidence="2 3">
    <name type="scientific">Thalassotalea insulae</name>
    <dbReference type="NCBI Taxonomy" id="2056778"/>
    <lineage>
        <taxon>Bacteria</taxon>
        <taxon>Pseudomonadati</taxon>
        <taxon>Pseudomonadota</taxon>
        <taxon>Gammaproteobacteria</taxon>
        <taxon>Alteromonadales</taxon>
        <taxon>Colwelliaceae</taxon>
        <taxon>Thalassotalea</taxon>
    </lineage>
</organism>
<name>A0ABQ6GLW7_9GAMM</name>
<evidence type="ECO:0000256" key="1">
    <source>
        <dbReference type="SAM" id="Phobius"/>
    </source>
</evidence>
<evidence type="ECO:0000313" key="2">
    <source>
        <dbReference type="EMBL" id="GLX76932.1"/>
    </source>
</evidence>
<keyword evidence="3" id="KW-1185">Reference proteome</keyword>
<dbReference type="Proteomes" id="UP001157186">
    <property type="component" value="Unassembled WGS sequence"/>
</dbReference>
<feature type="transmembrane region" description="Helical" evidence="1">
    <location>
        <begin position="47"/>
        <end position="70"/>
    </location>
</feature>
<keyword evidence="1" id="KW-1133">Transmembrane helix</keyword>
<gene>
    <name evidence="2" type="ORF">tinsulaeT_02720</name>
</gene>
<accession>A0ABQ6GLW7</accession>
<keyword evidence="1" id="KW-0812">Transmembrane</keyword>
<comment type="caution">
    <text evidence="2">The sequence shown here is derived from an EMBL/GenBank/DDBJ whole genome shotgun (WGS) entry which is preliminary data.</text>
</comment>
<dbReference type="EMBL" id="BSST01000001">
    <property type="protein sequence ID" value="GLX76932.1"/>
    <property type="molecule type" value="Genomic_DNA"/>
</dbReference>
<keyword evidence="1" id="KW-0472">Membrane</keyword>
<evidence type="ECO:0000313" key="3">
    <source>
        <dbReference type="Proteomes" id="UP001157186"/>
    </source>
</evidence>
<sequence length="85" mass="9344">MANSQAIRKTTPHLLQKVAKIIAVISTLVAISCLIYATVFIDQQNDVMKASFGASAFFFFMIAIVLKVIADTNLPNLKISDNKEK</sequence>
<protein>
    <submittedName>
        <fullName evidence="2">Uncharacterized protein</fullName>
    </submittedName>
</protein>